<dbReference type="InterPro" id="IPR005110">
    <property type="entry name" value="MoeA_linker/N"/>
</dbReference>
<evidence type="ECO:0000256" key="1">
    <source>
        <dbReference type="ARBA" id="ARBA00002901"/>
    </source>
</evidence>
<dbReference type="EMBL" id="JAENII010000005">
    <property type="protein sequence ID" value="MBK1827084.1"/>
    <property type="molecule type" value="Genomic_DNA"/>
</dbReference>
<comment type="cofactor">
    <cofactor evidence="4">
        <name>Mg(2+)</name>
        <dbReference type="ChEBI" id="CHEBI:18420"/>
    </cofactor>
</comment>
<dbReference type="Gene3D" id="3.40.980.10">
    <property type="entry name" value="MoaB/Mog-like domain"/>
    <property type="match status" value="1"/>
</dbReference>
<sequence length="390" mass="41408">MADLLSVAEADACIRESMTTLPAERATLSRAIGRRLLSPVLADRSLPPYDRSMMDGIAFSSSSINPDKIEIAGLHAAGDPPPDALEAGQAWEIMTGAMVPEDCDTVVPYESLADDHSRITSRFKPGQFIHKAGSDAKEGDILIPAGTTLGAPEVAIAASVGQNSLTVPRLPRVGILTTGDEAIHPAATPKPWQIRRSNGPTLAALISMLGLPLNFHQHGPDDEDALTTLLEQAMESVDLLIISGGISKGKKDFVRRLLDARLGKPAFHGIALRPGKPLAFWPGPPDVFALPGNPVSALATFARFVRPALHQLQGLAPPTRLLRAPDSLEPLEHLTWLAPVAVATGKKTTLHPPQNSGDYISISPSTGVLEVPPVSSFSRSAALTYYPYAL</sequence>
<comment type="function">
    <text evidence="1 4">Catalyzes the insertion of molybdate into adenylated molybdopterin with the concomitant release of AMP.</text>
</comment>
<gene>
    <name evidence="6" type="ORF">JIN81_08635</name>
</gene>
<evidence type="ECO:0000256" key="3">
    <source>
        <dbReference type="ARBA" id="ARBA00047317"/>
    </source>
</evidence>
<dbReference type="Pfam" id="PF03453">
    <property type="entry name" value="MoeA_N"/>
    <property type="match status" value="1"/>
</dbReference>
<comment type="pathway">
    <text evidence="4">Cofactor biosynthesis; molybdopterin biosynthesis.</text>
</comment>
<dbReference type="SUPFAM" id="SSF53218">
    <property type="entry name" value="Molybdenum cofactor biosynthesis proteins"/>
    <property type="match status" value="1"/>
</dbReference>
<dbReference type="Pfam" id="PF00994">
    <property type="entry name" value="MoCF_biosynth"/>
    <property type="match status" value="1"/>
</dbReference>
<keyword evidence="4" id="KW-0500">Molybdenum</keyword>
<keyword evidence="4" id="KW-0460">Magnesium</keyword>
<dbReference type="Gene3D" id="3.90.105.10">
    <property type="entry name" value="Molybdopterin biosynthesis moea protein, domain 2"/>
    <property type="match status" value="1"/>
</dbReference>
<dbReference type="InterPro" id="IPR036688">
    <property type="entry name" value="MoeA_C_domain_IV_sf"/>
</dbReference>
<dbReference type="AlphaFoldDB" id="A0A934R8A2"/>
<dbReference type="InterPro" id="IPR038987">
    <property type="entry name" value="MoeA-like"/>
</dbReference>
<dbReference type="SUPFAM" id="SSF63882">
    <property type="entry name" value="MoeA N-terminal region -like"/>
    <property type="match status" value="1"/>
</dbReference>
<evidence type="ECO:0000256" key="4">
    <source>
        <dbReference type="RuleBase" id="RU365090"/>
    </source>
</evidence>
<dbReference type="CDD" id="cd00887">
    <property type="entry name" value="MoeA"/>
    <property type="match status" value="1"/>
</dbReference>
<comment type="similarity">
    <text evidence="2 4">Belongs to the MoeA family.</text>
</comment>
<name>A0A934R8A2_9BACT</name>
<keyword evidence="7" id="KW-1185">Reference proteome</keyword>
<organism evidence="6 7">
    <name type="scientific">Haloferula rosea</name>
    <dbReference type="NCBI Taxonomy" id="490093"/>
    <lineage>
        <taxon>Bacteria</taxon>
        <taxon>Pseudomonadati</taxon>
        <taxon>Verrucomicrobiota</taxon>
        <taxon>Verrucomicrobiia</taxon>
        <taxon>Verrucomicrobiales</taxon>
        <taxon>Verrucomicrobiaceae</taxon>
        <taxon>Haloferula</taxon>
    </lineage>
</organism>
<dbReference type="SMART" id="SM00852">
    <property type="entry name" value="MoCF_biosynth"/>
    <property type="match status" value="1"/>
</dbReference>
<dbReference type="GO" id="GO:0046872">
    <property type="term" value="F:metal ion binding"/>
    <property type="evidence" value="ECO:0007669"/>
    <property type="project" value="UniProtKB-UniRule"/>
</dbReference>
<accession>A0A934R8A2</accession>
<evidence type="ECO:0000313" key="6">
    <source>
        <dbReference type="EMBL" id="MBK1827084.1"/>
    </source>
</evidence>
<dbReference type="Gene3D" id="2.170.190.11">
    <property type="entry name" value="Molybdopterin biosynthesis moea protein, domain 3"/>
    <property type="match status" value="1"/>
</dbReference>
<dbReference type="Gene3D" id="2.40.340.10">
    <property type="entry name" value="MoeA, C-terminal, domain IV"/>
    <property type="match status" value="1"/>
</dbReference>
<dbReference type="InterPro" id="IPR036425">
    <property type="entry name" value="MoaB/Mog-like_dom_sf"/>
</dbReference>
<dbReference type="InterPro" id="IPR036135">
    <property type="entry name" value="MoeA_linker/N_sf"/>
</dbReference>
<dbReference type="PANTHER" id="PTHR10192:SF5">
    <property type="entry name" value="GEPHYRIN"/>
    <property type="match status" value="1"/>
</dbReference>
<dbReference type="EC" id="2.10.1.1" evidence="4"/>
<evidence type="ECO:0000256" key="2">
    <source>
        <dbReference type="ARBA" id="ARBA00010763"/>
    </source>
</evidence>
<feature type="domain" description="MoaB/Mog" evidence="5">
    <location>
        <begin position="174"/>
        <end position="311"/>
    </location>
</feature>
<dbReference type="PANTHER" id="PTHR10192">
    <property type="entry name" value="MOLYBDOPTERIN BIOSYNTHESIS PROTEIN"/>
    <property type="match status" value="1"/>
</dbReference>
<comment type="caution">
    <text evidence="6">The sequence shown here is derived from an EMBL/GenBank/DDBJ whole genome shotgun (WGS) entry which is preliminary data.</text>
</comment>
<keyword evidence="4" id="KW-0808">Transferase</keyword>
<protein>
    <recommendedName>
        <fullName evidence="4">Molybdopterin molybdenumtransferase</fullName>
        <ecNumber evidence="4">2.10.1.1</ecNumber>
    </recommendedName>
</protein>
<evidence type="ECO:0000259" key="5">
    <source>
        <dbReference type="SMART" id="SM00852"/>
    </source>
</evidence>
<reference evidence="6" key="1">
    <citation type="submission" date="2021-01" db="EMBL/GenBank/DDBJ databases">
        <title>Modified the classification status of verrucomicrobia.</title>
        <authorList>
            <person name="Feng X."/>
        </authorList>
    </citation>
    <scope>NUCLEOTIDE SEQUENCE</scope>
    <source>
        <strain evidence="6">KCTC 22201</strain>
    </source>
</reference>
<dbReference type="GO" id="GO:0005829">
    <property type="term" value="C:cytosol"/>
    <property type="evidence" value="ECO:0007669"/>
    <property type="project" value="TreeGrafter"/>
</dbReference>
<proteinExistence type="inferred from homology"/>
<dbReference type="InterPro" id="IPR001453">
    <property type="entry name" value="MoaB/Mog_dom"/>
</dbReference>
<dbReference type="Proteomes" id="UP000658278">
    <property type="component" value="Unassembled WGS sequence"/>
</dbReference>
<comment type="catalytic activity">
    <reaction evidence="3">
        <text>adenylyl-molybdopterin + molybdate = Mo-molybdopterin + AMP + H(+)</text>
        <dbReference type="Rhea" id="RHEA:35047"/>
        <dbReference type="ChEBI" id="CHEBI:15378"/>
        <dbReference type="ChEBI" id="CHEBI:36264"/>
        <dbReference type="ChEBI" id="CHEBI:62727"/>
        <dbReference type="ChEBI" id="CHEBI:71302"/>
        <dbReference type="ChEBI" id="CHEBI:456215"/>
        <dbReference type="EC" id="2.10.1.1"/>
    </reaction>
</comment>
<dbReference type="RefSeq" id="WP_200278532.1">
    <property type="nucleotide sequence ID" value="NZ_JAENII010000005.1"/>
</dbReference>
<dbReference type="GO" id="GO:0006777">
    <property type="term" value="P:Mo-molybdopterin cofactor biosynthetic process"/>
    <property type="evidence" value="ECO:0007669"/>
    <property type="project" value="UniProtKB-UniRule"/>
</dbReference>
<keyword evidence="4" id="KW-0479">Metal-binding</keyword>
<dbReference type="GO" id="GO:0061599">
    <property type="term" value="F:molybdopterin molybdotransferase activity"/>
    <property type="evidence" value="ECO:0007669"/>
    <property type="project" value="UniProtKB-UniRule"/>
</dbReference>
<evidence type="ECO:0000313" key="7">
    <source>
        <dbReference type="Proteomes" id="UP000658278"/>
    </source>
</evidence>
<keyword evidence="4" id="KW-0501">Molybdenum cofactor biosynthesis</keyword>